<evidence type="ECO:0000313" key="9">
    <source>
        <dbReference type="EMBL" id="SFM42687.1"/>
    </source>
</evidence>
<dbReference type="PANTHER" id="PTHR30511:SF0">
    <property type="entry name" value="ALANINE RACEMASE, CATABOLIC-RELATED"/>
    <property type="match status" value="1"/>
</dbReference>
<feature type="active site" description="Proton acceptor; specific for D-alanine" evidence="5">
    <location>
        <position position="35"/>
    </location>
</feature>
<feature type="modified residue" description="N6-(pyridoxal phosphate)lysine" evidence="5 6">
    <location>
        <position position="35"/>
    </location>
</feature>
<dbReference type="EMBL" id="FOUO01000005">
    <property type="protein sequence ID" value="SFM42687.1"/>
    <property type="molecule type" value="Genomic_DNA"/>
</dbReference>
<dbReference type="PANTHER" id="PTHR30511">
    <property type="entry name" value="ALANINE RACEMASE"/>
    <property type="match status" value="1"/>
</dbReference>
<dbReference type="PRINTS" id="PR00992">
    <property type="entry name" value="ALARACEMASE"/>
</dbReference>
<dbReference type="SUPFAM" id="SSF51419">
    <property type="entry name" value="PLP-binding barrel"/>
    <property type="match status" value="1"/>
</dbReference>
<evidence type="ECO:0000256" key="1">
    <source>
        <dbReference type="ARBA" id="ARBA00000316"/>
    </source>
</evidence>
<dbReference type="InterPro" id="IPR001608">
    <property type="entry name" value="Ala_racemase_N"/>
</dbReference>
<dbReference type="PROSITE" id="PS00395">
    <property type="entry name" value="ALANINE_RACEMASE"/>
    <property type="match status" value="1"/>
</dbReference>
<dbReference type="GO" id="GO:0005829">
    <property type="term" value="C:cytosol"/>
    <property type="evidence" value="ECO:0007669"/>
    <property type="project" value="TreeGrafter"/>
</dbReference>
<evidence type="ECO:0000256" key="5">
    <source>
        <dbReference type="HAMAP-Rule" id="MF_01201"/>
    </source>
</evidence>
<dbReference type="SMART" id="SM01005">
    <property type="entry name" value="Ala_racemase_C"/>
    <property type="match status" value="1"/>
</dbReference>
<dbReference type="HAMAP" id="MF_01201">
    <property type="entry name" value="Ala_racemase"/>
    <property type="match status" value="1"/>
</dbReference>
<gene>
    <name evidence="9" type="ORF">SAMN05421721_10598</name>
</gene>
<dbReference type="SUPFAM" id="SSF50621">
    <property type="entry name" value="Alanine racemase C-terminal domain-like"/>
    <property type="match status" value="1"/>
</dbReference>
<dbReference type="GO" id="GO:0008784">
    <property type="term" value="F:alanine racemase activity"/>
    <property type="evidence" value="ECO:0007669"/>
    <property type="project" value="UniProtKB-UniRule"/>
</dbReference>
<dbReference type="STRING" id="195064.SAMN05421721_10598"/>
<evidence type="ECO:0000256" key="7">
    <source>
        <dbReference type="PIRSR" id="PIRSR600821-52"/>
    </source>
</evidence>
<feature type="domain" description="Alanine racemase C-terminal" evidence="8">
    <location>
        <begin position="235"/>
        <end position="359"/>
    </location>
</feature>
<keyword evidence="3 5" id="KW-0663">Pyridoxal phosphate</keyword>
<dbReference type="CDD" id="cd06827">
    <property type="entry name" value="PLPDE_III_AR_proteobact"/>
    <property type="match status" value="1"/>
</dbReference>
<feature type="active site" description="Proton acceptor; specific for L-alanine" evidence="5">
    <location>
        <position position="256"/>
    </location>
</feature>
<dbReference type="InterPro" id="IPR029066">
    <property type="entry name" value="PLP-binding_barrel"/>
</dbReference>
<accession>A0A1I4QRN2</accession>
<dbReference type="AlphaFoldDB" id="A0A1I4QRN2"/>
<dbReference type="GO" id="GO:0030170">
    <property type="term" value="F:pyridoxal phosphate binding"/>
    <property type="evidence" value="ECO:0007669"/>
    <property type="project" value="UniProtKB-UniRule"/>
</dbReference>
<sequence length="364" mass="38513">MKRAATARLRPAALVHNLGIARRAAPRSRVMAVIKAEAYGHGLLRVADALAPHTDGFAVSCLEEAFALRNAGHALPLLALQGFRDGHELVHAARQGIAVAVHDPVQLRLLETTPLPRPVRVWLKLDSGMGRLGFPAEDAFVRLRALQNCANVATSPVLMTHLACADEPGRAENAAQLARFEAATRDLPGERSLANSAAILGLPRAHGDWNRPGILLYGASPMADGDARRHGLQPVMTLQAPLVAVHDLAPGDAVGYGATFRCRRPTRVGVVAIGYADGYPRHVPSGVPVCLPQGRAPLIGRVSMDLITIDLTDLPGAAVGDPVTLWGEGLPVEEVARAAETISYDLLCAVAGRVRVEEVAGNAH</sequence>
<protein>
    <recommendedName>
        <fullName evidence="5">Alanine racemase</fullName>
        <ecNumber evidence="5">5.1.1.1</ecNumber>
    </recommendedName>
</protein>
<dbReference type="OrthoDB" id="9813814at2"/>
<dbReference type="Pfam" id="PF01168">
    <property type="entry name" value="Ala_racemase_N"/>
    <property type="match status" value="1"/>
</dbReference>
<keyword evidence="4 5" id="KW-0413">Isomerase</keyword>
<dbReference type="FunFam" id="3.20.20.10:FF:000002">
    <property type="entry name" value="Alanine racemase"/>
    <property type="match status" value="1"/>
</dbReference>
<evidence type="ECO:0000256" key="3">
    <source>
        <dbReference type="ARBA" id="ARBA00022898"/>
    </source>
</evidence>
<dbReference type="InterPro" id="IPR000821">
    <property type="entry name" value="Ala_racemase"/>
</dbReference>
<dbReference type="RefSeq" id="WP_090484298.1">
    <property type="nucleotide sequence ID" value="NZ_FOUO01000005.1"/>
</dbReference>
<keyword evidence="10" id="KW-1185">Reference proteome</keyword>
<dbReference type="InterPro" id="IPR009006">
    <property type="entry name" value="Ala_racemase/Decarboxylase_C"/>
</dbReference>
<feature type="binding site" evidence="5 7">
    <location>
        <position position="304"/>
    </location>
    <ligand>
        <name>substrate</name>
    </ligand>
</feature>
<evidence type="ECO:0000313" key="10">
    <source>
        <dbReference type="Proteomes" id="UP000199556"/>
    </source>
</evidence>
<dbReference type="Pfam" id="PF00842">
    <property type="entry name" value="Ala_racemase_C"/>
    <property type="match status" value="1"/>
</dbReference>
<comment type="cofactor">
    <cofactor evidence="2 5 6">
        <name>pyridoxal 5'-phosphate</name>
        <dbReference type="ChEBI" id="CHEBI:597326"/>
    </cofactor>
</comment>
<dbReference type="InterPro" id="IPR020622">
    <property type="entry name" value="Ala_racemase_pyridoxalP-BS"/>
</dbReference>
<dbReference type="Gene3D" id="3.20.20.10">
    <property type="entry name" value="Alanine racemase"/>
    <property type="match status" value="1"/>
</dbReference>
<proteinExistence type="inferred from homology"/>
<organism evidence="9 10">
    <name type="scientific">Ectothiorhodospira mobilis</name>
    <dbReference type="NCBI Taxonomy" id="195064"/>
    <lineage>
        <taxon>Bacteria</taxon>
        <taxon>Pseudomonadati</taxon>
        <taxon>Pseudomonadota</taxon>
        <taxon>Gammaproteobacteria</taxon>
        <taxon>Chromatiales</taxon>
        <taxon>Ectothiorhodospiraceae</taxon>
        <taxon>Ectothiorhodospira</taxon>
    </lineage>
</organism>
<evidence type="ECO:0000259" key="8">
    <source>
        <dbReference type="SMART" id="SM01005"/>
    </source>
</evidence>
<dbReference type="Proteomes" id="UP000199556">
    <property type="component" value="Unassembled WGS sequence"/>
</dbReference>
<comment type="catalytic activity">
    <reaction evidence="1 5">
        <text>L-alanine = D-alanine</text>
        <dbReference type="Rhea" id="RHEA:20249"/>
        <dbReference type="ChEBI" id="CHEBI:57416"/>
        <dbReference type="ChEBI" id="CHEBI:57972"/>
        <dbReference type="EC" id="5.1.1.1"/>
    </reaction>
</comment>
<comment type="pathway">
    <text evidence="5">Amino-acid biosynthesis; D-alanine biosynthesis; D-alanine from L-alanine: step 1/1.</text>
</comment>
<feature type="binding site" evidence="5 7">
    <location>
        <position position="131"/>
    </location>
    <ligand>
        <name>substrate</name>
    </ligand>
</feature>
<dbReference type="GO" id="GO:0030632">
    <property type="term" value="P:D-alanine biosynthetic process"/>
    <property type="evidence" value="ECO:0007669"/>
    <property type="project" value="UniProtKB-UniRule"/>
</dbReference>
<name>A0A1I4QRN2_ECTMO</name>
<dbReference type="EC" id="5.1.1.1" evidence="5"/>
<dbReference type="UniPathway" id="UPA00042">
    <property type="reaction ID" value="UER00497"/>
</dbReference>
<dbReference type="Gene3D" id="2.40.37.10">
    <property type="entry name" value="Lyase, Ornithine Decarboxylase, Chain A, domain 1"/>
    <property type="match status" value="1"/>
</dbReference>
<dbReference type="NCBIfam" id="TIGR00492">
    <property type="entry name" value="alr"/>
    <property type="match status" value="1"/>
</dbReference>
<evidence type="ECO:0000256" key="6">
    <source>
        <dbReference type="PIRSR" id="PIRSR600821-50"/>
    </source>
</evidence>
<reference evidence="9 10" key="1">
    <citation type="submission" date="2016-10" db="EMBL/GenBank/DDBJ databases">
        <authorList>
            <person name="de Groot N.N."/>
        </authorList>
    </citation>
    <scope>NUCLEOTIDE SEQUENCE [LARGE SCALE GENOMIC DNA]</scope>
    <source>
        <strain evidence="9 10">DSM 4180</strain>
    </source>
</reference>
<evidence type="ECO:0000256" key="2">
    <source>
        <dbReference type="ARBA" id="ARBA00001933"/>
    </source>
</evidence>
<evidence type="ECO:0000256" key="4">
    <source>
        <dbReference type="ARBA" id="ARBA00023235"/>
    </source>
</evidence>
<comment type="function">
    <text evidence="5">Catalyzes the interconversion of L-alanine and D-alanine. May also act on other amino acids.</text>
</comment>
<dbReference type="InterPro" id="IPR011079">
    <property type="entry name" value="Ala_racemase_C"/>
</dbReference>
<comment type="similarity">
    <text evidence="5">Belongs to the alanine racemase family.</text>
</comment>